<dbReference type="AlphaFoldDB" id="F7ZES0"/>
<evidence type="ECO:0000313" key="2">
    <source>
        <dbReference type="Proteomes" id="UP000001353"/>
    </source>
</evidence>
<keyword evidence="2" id="KW-1185">Reference proteome</keyword>
<accession>F7ZES0</accession>
<evidence type="ECO:0000313" key="1">
    <source>
        <dbReference type="EMBL" id="AEI92151.1"/>
    </source>
</evidence>
<organism evidence="1 2">
    <name type="scientific">Roseobacter litoralis (strain ATCC 49566 / DSM 6996 / JCM 21268 / NBRC 15278 / OCh 149)</name>
    <dbReference type="NCBI Taxonomy" id="391595"/>
    <lineage>
        <taxon>Bacteria</taxon>
        <taxon>Pseudomonadati</taxon>
        <taxon>Pseudomonadota</taxon>
        <taxon>Alphaproteobacteria</taxon>
        <taxon>Rhodobacterales</taxon>
        <taxon>Roseobacteraceae</taxon>
        <taxon>Roseobacter</taxon>
    </lineage>
</organism>
<gene>
    <name evidence="1" type="ordered locus">RLO149_c001190</name>
</gene>
<dbReference type="Proteomes" id="UP000001353">
    <property type="component" value="Chromosome"/>
</dbReference>
<dbReference type="HOGENOM" id="CLU_2169174_0_0_5"/>
<name>F7ZES0_ROSLO</name>
<reference evidence="1 2" key="1">
    <citation type="journal article" date="2011" name="BMC Genomics">
        <title>Comparative genome analysis and genome-guided physiological analysis of Roseobacter litoralis.</title>
        <authorList>
            <person name="Kalhoefer D."/>
            <person name="Thole S."/>
            <person name="Voget S."/>
            <person name="Lehmann R."/>
            <person name="Liesegang H."/>
            <person name="Wollher A."/>
            <person name="Daniel R."/>
            <person name="Simon M."/>
            <person name="Brinkhoff T."/>
        </authorList>
    </citation>
    <scope>NUCLEOTIDE SEQUENCE [LARGE SCALE GENOMIC DNA]</scope>
    <source>
        <strain evidence="2">ATCC 49566 / DSM 6996 / JCM 21268 / NBRC 15278 / OCh 149</strain>
    </source>
</reference>
<dbReference type="EMBL" id="CP002623">
    <property type="protein sequence ID" value="AEI92151.1"/>
    <property type="molecule type" value="Genomic_DNA"/>
</dbReference>
<protein>
    <submittedName>
        <fullName evidence="1">Uncharacterized protein</fullName>
    </submittedName>
</protein>
<sequence length="110" mass="12280">MRTYPVFSDRANRHALACDQASQGWTWRGSKVPMSVASVRWYIYCCGCKKGGPCKPPFKRTTPALDRLVKLFASVLDVLANALGGFAGCQRRDCDNECYNSKHDVFLLSV</sequence>
<dbReference type="KEGG" id="rli:RLO149_c001190"/>
<proteinExistence type="predicted"/>